<comment type="similarity">
    <text evidence="2">Belongs to the SusD family.</text>
</comment>
<dbReference type="Gene3D" id="2.20.20.130">
    <property type="match status" value="1"/>
</dbReference>
<organism evidence="9 10">
    <name type="scientific">Porphyromonas catoniae F0037</name>
    <dbReference type="NCBI Taxonomy" id="1127696"/>
    <lineage>
        <taxon>Bacteria</taxon>
        <taxon>Pseudomonadati</taxon>
        <taxon>Bacteroidota</taxon>
        <taxon>Bacteroidia</taxon>
        <taxon>Bacteroidales</taxon>
        <taxon>Porphyromonadaceae</taxon>
        <taxon>Porphyromonas</taxon>
    </lineage>
</organism>
<dbReference type="InterPro" id="IPR012944">
    <property type="entry name" value="SusD_RagB_dom"/>
</dbReference>
<comment type="subcellular location">
    <subcellularLocation>
        <location evidence="1">Cell outer membrane</location>
    </subcellularLocation>
</comment>
<protein>
    <submittedName>
        <fullName evidence="9">SusD family protein</fullName>
    </submittedName>
</protein>
<dbReference type="SUPFAM" id="SSF48452">
    <property type="entry name" value="TPR-like"/>
    <property type="match status" value="1"/>
</dbReference>
<evidence type="ECO:0000259" key="8">
    <source>
        <dbReference type="Pfam" id="PF14322"/>
    </source>
</evidence>
<evidence type="ECO:0000256" key="5">
    <source>
        <dbReference type="ARBA" id="ARBA00023237"/>
    </source>
</evidence>
<dbReference type="HOGENOM" id="CLU_015553_3_5_10"/>
<evidence type="ECO:0000256" key="4">
    <source>
        <dbReference type="ARBA" id="ARBA00023136"/>
    </source>
</evidence>
<dbReference type="PATRIC" id="fig|1127696.3.peg.624"/>
<dbReference type="AlphaFoldDB" id="L1NG28"/>
<keyword evidence="4" id="KW-0472">Membrane</keyword>
<dbReference type="InterPro" id="IPR033985">
    <property type="entry name" value="SusD-like_N"/>
</dbReference>
<reference evidence="9 10" key="1">
    <citation type="submission" date="2012-05" db="EMBL/GenBank/DDBJ databases">
        <authorList>
            <person name="Weinstock G."/>
            <person name="Sodergren E."/>
            <person name="Lobos E.A."/>
            <person name="Fulton L."/>
            <person name="Fulton R."/>
            <person name="Courtney L."/>
            <person name="Fronick C."/>
            <person name="O'Laughlin M."/>
            <person name="Godfrey J."/>
            <person name="Wilson R.M."/>
            <person name="Miner T."/>
            <person name="Farmer C."/>
            <person name="Delehaunty K."/>
            <person name="Cordes M."/>
            <person name="Minx P."/>
            <person name="Tomlinson C."/>
            <person name="Chen J."/>
            <person name="Wollam A."/>
            <person name="Pepin K.H."/>
            <person name="Bhonagiri V."/>
            <person name="Zhang X."/>
            <person name="Suruliraj S."/>
            <person name="Warren W."/>
            <person name="Mitreva M."/>
            <person name="Mardis E.R."/>
            <person name="Wilson R.K."/>
        </authorList>
    </citation>
    <scope>NUCLEOTIDE SEQUENCE [LARGE SCALE GENOMIC DNA]</scope>
    <source>
        <strain evidence="9 10">F0037</strain>
    </source>
</reference>
<feature type="domain" description="SusD-like N-terminal" evidence="8">
    <location>
        <begin position="28"/>
        <end position="242"/>
    </location>
</feature>
<feature type="chain" id="PRO_5003954393" evidence="6">
    <location>
        <begin position="28"/>
        <end position="510"/>
    </location>
</feature>
<dbReference type="Pfam" id="PF14322">
    <property type="entry name" value="SusD-like_3"/>
    <property type="match status" value="1"/>
</dbReference>
<evidence type="ECO:0000256" key="2">
    <source>
        <dbReference type="ARBA" id="ARBA00006275"/>
    </source>
</evidence>
<dbReference type="STRING" id="1127696.HMPREF9134_00698"/>
<feature type="domain" description="RagB/SusD" evidence="7">
    <location>
        <begin position="348"/>
        <end position="510"/>
    </location>
</feature>
<evidence type="ECO:0000256" key="6">
    <source>
        <dbReference type="SAM" id="SignalP"/>
    </source>
</evidence>
<proteinExistence type="inferred from homology"/>
<accession>L1NG28</accession>
<dbReference type="CDD" id="cd08977">
    <property type="entry name" value="SusD"/>
    <property type="match status" value="1"/>
</dbReference>
<dbReference type="Gene3D" id="1.25.40.900">
    <property type="match status" value="1"/>
</dbReference>
<evidence type="ECO:0000256" key="1">
    <source>
        <dbReference type="ARBA" id="ARBA00004442"/>
    </source>
</evidence>
<keyword evidence="3 6" id="KW-0732">Signal</keyword>
<evidence type="ECO:0000259" key="7">
    <source>
        <dbReference type="Pfam" id="PF07980"/>
    </source>
</evidence>
<comment type="caution">
    <text evidence="9">The sequence shown here is derived from an EMBL/GenBank/DDBJ whole genome shotgun (WGS) entry which is preliminary data.</text>
</comment>
<name>L1NG28_9PORP</name>
<evidence type="ECO:0000256" key="3">
    <source>
        <dbReference type="ARBA" id="ARBA00022729"/>
    </source>
</evidence>
<gene>
    <name evidence="9" type="ORF">HMPREF9134_00698</name>
</gene>
<dbReference type="Gene3D" id="1.25.40.390">
    <property type="match status" value="1"/>
</dbReference>
<dbReference type="Pfam" id="PF07980">
    <property type="entry name" value="SusD_RagB"/>
    <property type="match status" value="1"/>
</dbReference>
<keyword evidence="5" id="KW-0998">Cell outer membrane</keyword>
<sequence>MTITLMKKNRLAILACMCMMATLPACKDFLNTEPSDSLPTDKVLSEYSLLPSAVNGLYDGLQGNSRSTAYYAAMFPIAGDLMGDDVQGVPSGSRVSSYYKMSYTKSNAPGIWYKAYNTLRRANRLIEMCDNLTNASPSTSQAAQIKSARAQALAVRALVHFDLCRQYAIPYPFSNDGKAPGVPILVTVPENKSTPGRATLGEVYTQIISDFKEAIASNALSETDYGFISLYAAKALLARVYLYMGTSEGNTEALRLCKEVIESGKYELASTVSEYKTIWSEPGSKEMIFSIVNFDTKDWADREGLAYIYNVNGYYNAHITKKFYEEMLQDPDDIRWNVLWPSEGTKAADAIKGVPEINPNMKIFIGKYPGKAAYKDMRSNDIPVIRLAEVYLNAAEAAFKLNDKATAQTYLNAIVKRANNSKSVALADVTLERILLERAKELVGEGHRFFDLMRNGLRCERFYGGVAGWHGTLDKKSQSFDHTYFRTILPIPEAELDVNPTLAQQQNPGY</sequence>
<dbReference type="eggNOG" id="COG0446">
    <property type="taxonomic scope" value="Bacteria"/>
</dbReference>
<dbReference type="GO" id="GO:0009279">
    <property type="term" value="C:cell outer membrane"/>
    <property type="evidence" value="ECO:0007669"/>
    <property type="project" value="UniProtKB-SubCell"/>
</dbReference>
<evidence type="ECO:0000313" key="10">
    <source>
        <dbReference type="Proteomes" id="UP000010408"/>
    </source>
</evidence>
<feature type="signal peptide" evidence="6">
    <location>
        <begin position="1"/>
        <end position="27"/>
    </location>
</feature>
<dbReference type="InterPro" id="IPR011990">
    <property type="entry name" value="TPR-like_helical_dom_sf"/>
</dbReference>
<dbReference type="Proteomes" id="UP000010408">
    <property type="component" value="Unassembled WGS sequence"/>
</dbReference>
<evidence type="ECO:0000313" key="9">
    <source>
        <dbReference type="EMBL" id="EKY02308.1"/>
    </source>
</evidence>
<dbReference type="EMBL" id="AMEQ01000018">
    <property type="protein sequence ID" value="EKY02308.1"/>
    <property type="molecule type" value="Genomic_DNA"/>
</dbReference>